<evidence type="ECO:0000256" key="7">
    <source>
        <dbReference type="RuleBase" id="RU000417"/>
    </source>
</evidence>
<feature type="active site" evidence="5">
    <location>
        <position position="61"/>
    </location>
</feature>
<keyword evidence="4" id="KW-0680">Restriction system</keyword>
<dbReference type="GO" id="GO:0009307">
    <property type="term" value="P:DNA restriction-modification system"/>
    <property type="evidence" value="ECO:0007669"/>
    <property type="project" value="UniProtKB-KW"/>
</dbReference>
<evidence type="ECO:0000256" key="8">
    <source>
        <dbReference type="SAM" id="MobiDB-lite"/>
    </source>
</evidence>
<keyword evidence="3 5" id="KW-0949">S-adenosyl-L-methionine</keyword>
<evidence type="ECO:0000256" key="5">
    <source>
        <dbReference type="PROSITE-ProRule" id="PRU01016"/>
    </source>
</evidence>
<evidence type="ECO:0000256" key="4">
    <source>
        <dbReference type="ARBA" id="ARBA00022747"/>
    </source>
</evidence>
<evidence type="ECO:0000313" key="9">
    <source>
        <dbReference type="EMBL" id="TDN43355.1"/>
    </source>
</evidence>
<evidence type="ECO:0000256" key="1">
    <source>
        <dbReference type="ARBA" id="ARBA00022603"/>
    </source>
</evidence>
<sequence>MTQGFVEAGRYSPIAGVEIDRMAAKTYAANFGDHVFSGDIRDWLQGELPASADVVIGGPPCQGFSALGKQNPLDPRNVLWREYVHALERLQPTAFIIENVPQFFRSPQFEDLRHEVRPGGGLSNYEIEPFVLNSAEYGVPQTRRRVFVIGRKSGLPPLGPPPTTTRRTTVEDAFRGLARKVVDTELPPDRATRRGPYRTTELHLTRNPTETSLRRYRAIPPGGNRKDLPDDLSTPGWRKHTTGSGDVMGRLWFDRPSVTIRTEFFKPEKGRYLHPTEDRPITHLEAARIQGFPDDFRWYGSKTEIAKQIGNAVPVALARSIATHILPWLESSVATPETKLDLTQFAS</sequence>
<dbReference type="Pfam" id="PF00145">
    <property type="entry name" value="DNA_methylase"/>
    <property type="match status" value="1"/>
</dbReference>
<comment type="similarity">
    <text evidence="5 6">Belongs to the class I-like SAM-binding methyltransferase superfamily. C5-methyltransferase family.</text>
</comment>
<dbReference type="Proteomes" id="UP000295764">
    <property type="component" value="Unassembled WGS sequence"/>
</dbReference>
<evidence type="ECO:0000256" key="2">
    <source>
        <dbReference type="ARBA" id="ARBA00022679"/>
    </source>
</evidence>
<dbReference type="InterPro" id="IPR050390">
    <property type="entry name" value="C5-Methyltransferase"/>
</dbReference>
<dbReference type="InterPro" id="IPR001525">
    <property type="entry name" value="C5_MeTfrase"/>
</dbReference>
<keyword evidence="2 5" id="KW-0808">Transferase</keyword>
<evidence type="ECO:0000313" key="10">
    <source>
        <dbReference type="Proteomes" id="UP000295764"/>
    </source>
</evidence>
<dbReference type="PROSITE" id="PS00095">
    <property type="entry name" value="C5_MTASE_2"/>
    <property type="match status" value="1"/>
</dbReference>
<dbReference type="GO" id="GO:0003886">
    <property type="term" value="F:DNA (cytosine-5-)-methyltransferase activity"/>
    <property type="evidence" value="ECO:0007669"/>
    <property type="project" value="UniProtKB-EC"/>
</dbReference>
<dbReference type="PROSITE" id="PS51679">
    <property type="entry name" value="SAM_MT_C5"/>
    <property type="match status" value="1"/>
</dbReference>
<dbReference type="NCBIfam" id="TIGR00675">
    <property type="entry name" value="dcm"/>
    <property type="match status" value="1"/>
</dbReference>
<organism evidence="9 10">
    <name type="scientific">Curtobacterium flaccumfaciens</name>
    <dbReference type="NCBI Taxonomy" id="2035"/>
    <lineage>
        <taxon>Bacteria</taxon>
        <taxon>Bacillati</taxon>
        <taxon>Actinomycetota</taxon>
        <taxon>Actinomycetes</taxon>
        <taxon>Micrococcales</taxon>
        <taxon>Microbacteriaceae</taxon>
        <taxon>Curtobacterium</taxon>
    </lineage>
</organism>
<comment type="catalytic activity">
    <reaction evidence="7">
        <text>a 2'-deoxycytidine in DNA + S-adenosyl-L-methionine = a 5-methyl-2'-deoxycytidine in DNA + S-adenosyl-L-homocysteine + H(+)</text>
        <dbReference type="Rhea" id="RHEA:13681"/>
        <dbReference type="Rhea" id="RHEA-COMP:11369"/>
        <dbReference type="Rhea" id="RHEA-COMP:11370"/>
        <dbReference type="ChEBI" id="CHEBI:15378"/>
        <dbReference type="ChEBI" id="CHEBI:57856"/>
        <dbReference type="ChEBI" id="CHEBI:59789"/>
        <dbReference type="ChEBI" id="CHEBI:85452"/>
        <dbReference type="ChEBI" id="CHEBI:85454"/>
        <dbReference type="EC" id="2.1.1.37"/>
    </reaction>
</comment>
<dbReference type="Gene3D" id="3.90.120.10">
    <property type="entry name" value="DNA Methylase, subunit A, domain 2"/>
    <property type="match status" value="1"/>
</dbReference>
<evidence type="ECO:0000256" key="6">
    <source>
        <dbReference type="RuleBase" id="RU000416"/>
    </source>
</evidence>
<accession>A0A4R6DFC8</accession>
<dbReference type="PANTHER" id="PTHR10629">
    <property type="entry name" value="CYTOSINE-SPECIFIC METHYLTRANSFERASE"/>
    <property type="match status" value="1"/>
</dbReference>
<dbReference type="Gene3D" id="3.40.50.150">
    <property type="entry name" value="Vaccinia Virus protein VP39"/>
    <property type="match status" value="1"/>
</dbReference>
<dbReference type="PANTHER" id="PTHR10629:SF52">
    <property type="entry name" value="DNA (CYTOSINE-5)-METHYLTRANSFERASE 1"/>
    <property type="match status" value="1"/>
</dbReference>
<dbReference type="InterPro" id="IPR029063">
    <property type="entry name" value="SAM-dependent_MTases_sf"/>
</dbReference>
<dbReference type="PROSITE" id="PS00094">
    <property type="entry name" value="C5_MTASE_1"/>
    <property type="match status" value="1"/>
</dbReference>
<reference evidence="9 10" key="1">
    <citation type="submission" date="2019-03" db="EMBL/GenBank/DDBJ databases">
        <title>Genomic analyses of the natural microbiome of Caenorhabditis elegans.</title>
        <authorList>
            <person name="Samuel B."/>
        </authorList>
    </citation>
    <scope>NUCLEOTIDE SEQUENCE [LARGE SCALE GENOMIC DNA]</scope>
    <source>
        <strain evidence="9 10">JUb65</strain>
    </source>
</reference>
<protein>
    <recommendedName>
        <fullName evidence="7">Cytosine-specific methyltransferase</fullName>
        <ecNumber evidence="7">2.1.1.37</ecNumber>
    </recommendedName>
</protein>
<dbReference type="AlphaFoldDB" id="A0A4R6DFC8"/>
<dbReference type="GO" id="GO:0044027">
    <property type="term" value="P:negative regulation of gene expression via chromosomal CpG island methylation"/>
    <property type="evidence" value="ECO:0007669"/>
    <property type="project" value="TreeGrafter"/>
</dbReference>
<evidence type="ECO:0000256" key="3">
    <source>
        <dbReference type="ARBA" id="ARBA00022691"/>
    </source>
</evidence>
<comment type="caution">
    <text evidence="9">The sequence shown here is derived from an EMBL/GenBank/DDBJ whole genome shotgun (WGS) entry which is preliminary data.</text>
</comment>
<feature type="region of interest" description="Disordered" evidence="8">
    <location>
        <begin position="215"/>
        <end position="240"/>
    </location>
</feature>
<dbReference type="EC" id="2.1.1.37" evidence="7"/>
<dbReference type="GO" id="GO:0032259">
    <property type="term" value="P:methylation"/>
    <property type="evidence" value="ECO:0007669"/>
    <property type="project" value="UniProtKB-KW"/>
</dbReference>
<dbReference type="SUPFAM" id="SSF53335">
    <property type="entry name" value="S-adenosyl-L-methionine-dependent methyltransferases"/>
    <property type="match status" value="1"/>
</dbReference>
<keyword evidence="1 5" id="KW-0489">Methyltransferase</keyword>
<dbReference type="InterPro" id="IPR018117">
    <property type="entry name" value="C5_DNA_meth_AS"/>
</dbReference>
<dbReference type="PRINTS" id="PR00105">
    <property type="entry name" value="C5METTRFRASE"/>
</dbReference>
<name>A0A4R6DFC8_9MICO</name>
<gene>
    <name evidence="9" type="ORF">EDF64_10825</name>
</gene>
<proteinExistence type="inferred from homology"/>
<dbReference type="GO" id="GO:0003677">
    <property type="term" value="F:DNA binding"/>
    <property type="evidence" value="ECO:0007669"/>
    <property type="project" value="TreeGrafter"/>
</dbReference>
<dbReference type="EMBL" id="SNVW01000008">
    <property type="protein sequence ID" value="TDN43355.1"/>
    <property type="molecule type" value="Genomic_DNA"/>
</dbReference>
<dbReference type="InterPro" id="IPR031303">
    <property type="entry name" value="C5_meth_CS"/>
</dbReference>